<accession>A0A9P5YFN3</accession>
<organism evidence="2 3">
    <name type="scientific">Collybia nuda</name>
    <dbReference type="NCBI Taxonomy" id="64659"/>
    <lineage>
        <taxon>Eukaryota</taxon>
        <taxon>Fungi</taxon>
        <taxon>Dikarya</taxon>
        <taxon>Basidiomycota</taxon>
        <taxon>Agaricomycotina</taxon>
        <taxon>Agaricomycetes</taxon>
        <taxon>Agaricomycetidae</taxon>
        <taxon>Agaricales</taxon>
        <taxon>Tricholomatineae</taxon>
        <taxon>Clitocybaceae</taxon>
        <taxon>Collybia</taxon>
    </lineage>
</organism>
<evidence type="ECO:0000313" key="3">
    <source>
        <dbReference type="Proteomes" id="UP000807353"/>
    </source>
</evidence>
<dbReference type="Proteomes" id="UP000807353">
    <property type="component" value="Unassembled WGS sequence"/>
</dbReference>
<evidence type="ECO:0000256" key="1">
    <source>
        <dbReference type="SAM" id="MobiDB-lite"/>
    </source>
</evidence>
<evidence type="ECO:0000313" key="2">
    <source>
        <dbReference type="EMBL" id="KAF9468027.1"/>
    </source>
</evidence>
<protein>
    <submittedName>
        <fullName evidence="2">Uncharacterized protein</fullName>
    </submittedName>
</protein>
<dbReference type="EMBL" id="MU150234">
    <property type="protein sequence ID" value="KAF9468027.1"/>
    <property type="molecule type" value="Genomic_DNA"/>
</dbReference>
<dbReference type="OrthoDB" id="529205at2759"/>
<feature type="compositionally biased region" description="Polar residues" evidence="1">
    <location>
        <begin position="17"/>
        <end position="28"/>
    </location>
</feature>
<comment type="caution">
    <text evidence="2">The sequence shown here is derived from an EMBL/GenBank/DDBJ whole genome shotgun (WGS) entry which is preliminary data.</text>
</comment>
<gene>
    <name evidence="2" type="ORF">BDZ94DRAFT_1304772</name>
</gene>
<keyword evidence="3" id="KW-1185">Reference proteome</keyword>
<reference evidence="2" key="1">
    <citation type="submission" date="2020-11" db="EMBL/GenBank/DDBJ databases">
        <authorList>
            <consortium name="DOE Joint Genome Institute"/>
            <person name="Ahrendt S."/>
            <person name="Riley R."/>
            <person name="Andreopoulos W."/>
            <person name="Labutti K."/>
            <person name="Pangilinan J."/>
            <person name="Ruiz-Duenas F.J."/>
            <person name="Barrasa J.M."/>
            <person name="Sanchez-Garcia M."/>
            <person name="Camarero S."/>
            <person name="Miyauchi S."/>
            <person name="Serrano A."/>
            <person name="Linde D."/>
            <person name="Babiker R."/>
            <person name="Drula E."/>
            <person name="Ayuso-Fernandez I."/>
            <person name="Pacheco R."/>
            <person name="Padilla G."/>
            <person name="Ferreira P."/>
            <person name="Barriuso J."/>
            <person name="Kellner H."/>
            <person name="Castanera R."/>
            <person name="Alfaro M."/>
            <person name="Ramirez L."/>
            <person name="Pisabarro A.G."/>
            <person name="Kuo A."/>
            <person name="Tritt A."/>
            <person name="Lipzen A."/>
            <person name="He G."/>
            <person name="Yan M."/>
            <person name="Ng V."/>
            <person name="Cullen D."/>
            <person name="Martin F."/>
            <person name="Rosso M.-N."/>
            <person name="Henrissat B."/>
            <person name="Hibbett D."/>
            <person name="Martinez A.T."/>
            <person name="Grigoriev I.V."/>
        </authorList>
    </citation>
    <scope>NUCLEOTIDE SEQUENCE</scope>
    <source>
        <strain evidence="2">CBS 247.69</strain>
    </source>
</reference>
<dbReference type="AlphaFoldDB" id="A0A9P5YFN3"/>
<sequence>MHDNDPETLEVEKKRNLSNTQHKTSTPHKSAPGWNENLASTSEASADRSARNSTTEDLQAETVEYVRARYTPDDRMEPTTAYYSRDEVAGPLGTALGHEDQDTTTVVKEVREKTTEIFRGKPTKNK</sequence>
<feature type="compositionally biased region" description="Basic and acidic residues" evidence="1">
    <location>
        <begin position="64"/>
        <end position="77"/>
    </location>
</feature>
<name>A0A9P5YFN3_9AGAR</name>
<feature type="compositionally biased region" description="Basic and acidic residues" evidence="1">
    <location>
        <begin position="1"/>
        <end position="15"/>
    </location>
</feature>
<feature type="region of interest" description="Disordered" evidence="1">
    <location>
        <begin position="1"/>
        <end position="79"/>
    </location>
</feature>
<proteinExistence type="predicted"/>